<accession>A0ABU0MUL1</accession>
<dbReference type="InterPro" id="IPR004437">
    <property type="entry name" value="ParB/RepB/Spo0J"/>
</dbReference>
<dbReference type="NCBIfam" id="TIGR00180">
    <property type="entry name" value="parB_part"/>
    <property type="match status" value="1"/>
</dbReference>
<feature type="region of interest" description="Disordered" evidence="2">
    <location>
        <begin position="1"/>
        <end position="47"/>
    </location>
</feature>
<dbReference type="Gene3D" id="1.10.10.2830">
    <property type="match status" value="1"/>
</dbReference>
<dbReference type="InterPro" id="IPR003115">
    <property type="entry name" value="ParB_N"/>
</dbReference>
<evidence type="ECO:0000256" key="2">
    <source>
        <dbReference type="SAM" id="MobiDB-lite"/>
    </source>
</evidence>
<protein>
    <submittedName>
        <fullName evidence="4">ParB/RepB/Spo0J family partition protein</fullName>
    </submittedName>
</protein>
<dbReference type="Gene3D" id="3.90.1530.30">
    <property type="match status" value="1"/>
</dbReference>
<dbReference type="PANTHER" id="PTHR33375">
    <property type="entry name" value="CHROMOSOME-PARTITIONING PROTEIN PARB-RELATED"/>
    <property type="match status" value="1"/>
</dbReference>
<dbReference type="SMART" id="SM00470">
    <property type="entry name" value="ParB"/>
    <property type="match status" value="1"/>
</dbReference>
<evidence type="ECO:0000259" key="3">
    <source>
        <dbReference type="SMART" id="SM00470"/>
    </source>
</evidence>
<dbReference type="SUPFAM" id="SSF110849">
    <property type="entry name" value="ParB/Sulfiredoxin"/>
    <property type="match status" value="1"/>
</dbReference>
<comment type="caution">
    <text evidence="4">The sequence shown here is derived from an EMBL/GenBank/DDBJ whole genome shotgun (WGS) entry which is preliminary data.</text>
</comment>
<dbReference type="Pfam" id="PF02195">
    <property type="entry name" value="ParB_N"/>
    <property type="match status" value="1"/>
</dbReference>
<name>A0ABU0MUL1_9PROT</name>
<dbReference type="Pfam" id="PF17762">
    <property type="entry name" value="HTH_ParB"/>
    <property type="match status" value="1"/>
</dbReference>
<gene>
    <name evidence="4" type="ORF">QO018_006060</name>
</gene>
<sequence length="902" mass="98298">MTLHAEPALTAESTPAPAARTRGARKSAPLPDAPPPAPAQPSVAPPAPAAGEVELIHIKALIASPLNPRKSFPEDEIAELADSIAVNGLLQPLTARKAVDYLENIPSAREVYIGGRRLRALEKLFAEGRWPLDRLPDHRVPVIRRDVGDLELLQIAVAENVNRQDMHPLEEGDAFSLLRQRDKSTEEIAAAYGKTKRWVELRIQIATGLDDETRALFAAGTINMETARILVRLTPAERKGIVKAIEKGDVGYENGEEIKRRIAEGLPEVSKAIFDLNLYTGEYTVGGQHSQTKRFSDVEQFRELQTAAIGAKAEELARQWAFVEQVKQKGNYFISSDYGFDRMWGRADPAVHGAVIAVRADLSVEIVEGVCRGKAPPVPTKAEAKASGDAVAAIGTSWREHAHRCKTVALQSSILRTGHRAALEMAIVALLGDGTIAKIRTESTGPEGRAVAPEVAMHLQAWRDRLGPTAFDTLDPDRRDGQFLSFRPGYKEVDLKPRAGIYEAIGQLSDVEVANLFDALVASRCGSWAQYGADGPSLGDRPLAIMAARRYQVDMAEAWRIDADYLSKLQRADLLALARQINAWCKANRRYGLPIGEETMAGYKVADLRDTIARHVADQDVRLVPAEMTFAPEKTIMASLRAAAHLAPKAAEPQQLDIVDAINAAKSKPTTATVRWIKAKTLELQHLVNFVAAELPQHPDFGKPEIYLAADGARLLLDAAKTCPGEYWIIGIEGRHGDATPDEMASVMRGWLQSVGHPPAPAAPLVDQPAEADAAIDQLFDDSQIEEEEEEKEPVKLQTFAFVISEHADLSGVLLDSFADALPRHPDYGQSKITIRGAGPTLLGLTCDTVDNEENGDPDLYRITYFHDGVASIQGMPMPADKVEKIITDWLASLTTCSAEAA</sequence>
<proteinExistence type="inferred from homology"/>
<evidence type="ECO:0000256" key="1">
    <source>
        <dbReference type="ARBA" id="ARBA00006295"/>
    </source>
</evidence>
<dbReference type="EMBL" id="JAUSVU010000039">
    <property type="protein sequence ID" value="MDQ0537160.1"/>
    <property type="molecule type" value="Genomic_DNA"/>
</dbReference>
<evidence type="ECO:0000313" key="4">
    <source>
        <dbReference type="EMBL" id="MDQ0537160.1"/>
    </source>
</evidence>
<evidence type="ECO:0000313" key="5">
    <source>
        <dbReference type="Proteomes" id="UP001244552"/>
    </source>
</evidence>
<dbReference type="SUPFAM" id="SSF109709">
    <property type="entry name" value="KorB DNA-binding domain-like"/>
    <property type="match status" value="1"/>
</dbReference>
<dbReference type="RefSeq" id="WP_209990786.1">
    <property type="nucleotide sequence ID" value="NZ_JAGINO010000037.1"/>
</dbReference>
<dbReference type="PANTHER" id="PTHR33375:SF7">
    <property type="entry name" value="CHROMOSOME 2-PARTITIONING PROTEIN PARB-RELATED"/>
    <property type="match status" value="1"/>
</dbReference>
<dbReference type="InterPro" id="IPR041468">
    <property type="entry name" value="HTH_ParB/Spo0J"/>
</dbReference>
<feature type="domain" description="ParB-like N-terminal" evidence="3">
    <location>
        <begin position="54"/>
        <end position="161"/>
    </location>
</feature>
<dbReference type="InterPro" id="IPR050336">
    <property type="entry name" value="Chromosome_partition/occlusion"/>
</dbReference>
<comment type="similarity">
    <text evidence="1">Belongs to the ParB family.</text>
</comment>
<reference evidence="4 5" key="1">
    <citation type="submission" date="2023-07" db="EMBL/GenBank/DDBJ databases">
        <title>Genomic Encyclopedia of Type Strains, Phase IV (KMG-IV): sequencing the most valuable type-strain genomes for metagenomic binning, comparative biology and taxonomic classification.</title>
        <authorList>
            <person name="Goeker M."/>
        </authorList>
    </citation>
    <scope>NUCLEOTIDE SEQUENCE [LARGE SCALE GENOMIC DNA]</scope>
    <source>
        <strain evidence="4 5">DSM 19922</strain>
    </source>
</reference>
<keyword evidence="5" id="KW-1185">Reference proteome</keyword>
<organism evidence="4 5">
    <name type="scientific">Azospirillum picis</name>
    <dbReference type="NCBI Taxonomy" id="488438"/>
    <lineage>
        <taxon>Bacteria</taxon>
        <taxon>Pseudomonadati</taxon>
        <taxon>Pseudomonadota</taxon>
        <taxon>Alphaproteobacteria</taxon>
        <taxon>Rhodospirillales</taxon>
        <taxon>Azospirillaceae</taxon>
        <taxon>Azospirillum</taxon>
    </lineage>
</organism>
<dbReference type="Proteomes" id="UP001244552">
    <property type="component" value="Unassembled WGS sequence"/>
</dbReference>
<dbReference type="InterPro" id="IPR036086">
    <property type="entry name" value="ParB/Sulfiredoxin_sf"/>
</dbReference>
<feature type="compositionally biased region" description="Pro residues" evidence="2">
    <location>
        <begin position="31"/>
        <end position="47"/>
    </location>
</feature>